<evidence type="ECO:0000313" key="3">
    <source>
        <dbReference type="Proteomes" id="UP000222788"/>
    </source>
</evidence>
<name>A0A2C5X1R0_9PEZI</name>
<gene>
    <name evidence="2" type="ORF">CFIMG_007617RA00001</name>
</gene>
<dbReference type="Proteomes" id="UP000222788">
    <property type="component" value="Unassembled WGS sequence"/>
</dbReference>
<feature type="compositionally biased region" description="Polar residues" evidence="1">
    <location>
        <begin position="32"/>
        <end position="44"/>
    </location>
</feature>
<feature type="region of interest" description="Disordered" evidence="1">
    <location>
        <begin position="1"/>
        <end position="52"/>
    </location>
</feature>
<evidence type="ECO:0000256" key="1">
    <source>
        <dbReference type="SAM" id="MobiDB-lite"/>
    </source>
</evidence>
<reference evidence="2 3" key="2">
    <citation type="journal article" date="2013" name="IMA Fungus">
        <title>IMA Genome-F 1: Ceratocystis fimbriata: Draft nuclear genome sequence for the plant pathogen, Ceratocystis fimbriata.</title>
        <authorList>
            <person name="Wilken P.M."/>
            <person name="Steenkamp E.T."/>
            <person name="Wingfield M.J."/>
            <person name="de Beer Z.W."/>
            <person name="Wingfield B.D."/>
        </authorList>
    </citation>
    <scope>NUCLEOTIDE SEQUENCE [LARGE SCALE GENOMIC DNA]</scope>
    <source>
        <strain evidence="2 3">CBS 114723</strain>
    </source>
</reference>
<proteinExistence type="predicted"/>
<dbReference type="EMBL" id="APWK03000017">
    <property type="protein sequence ID" value="PHH54979.1"/>
    <property type="molecule type" value="Genomic_DNA"/>
</dbReference>
<protein>
    <submittedName>
        <fullName evidence="2">Uncharacterized protein</fullName>
    </submittedName>
</protein>
<dbReference type="AlphaFoldDB" id="A0A2C5X1R0"/>
<organism evidence="2 3">
    <name type="scientific">Ceratocystis fimbriata CBS 114723</name>
    <dbReference type="NCBI Taxonomy" id="1035309"/>
    <lineage>
        <taxon>Eukaryota</taxon>
        <taxon>Fungi</taxon>
        <taxon>Dikarya</taxon>
        <taxon>Ascomycota</taxon>
        <taxon>Pezizomycotina</taxon>
        <taxon>Sordariomycetes</taxon>
        <taxon>Hypocreomycetidae</taxon>
        <taxon>Microascales</taxon>
        <taxon>Ceratocystidaceae</taxon>
        <taxon>Ceratocystis</taxon>
    </lineage>
</organism>
<keyword evidence="3" id="KW-1185">Reference proteome</keyword>
<comment type="caution">
    <text evidence="2">The sequence shown here is derived from an EMBL/GenBank/DDBJ whole genome shotgun (WGS) entry which is preliminary data.</text>
</comment>
<reference evidence="2 3" key="1">
    <citation type="journal article" date="2013" name="Fungal Biol.">
        <title>Analysis of microsatellite markers in the genome of the plant pathogen Ceratocystis fimbriata.</title>
        <authorList>
            <person name="Simpson M.C."/>
            <person name="Wilken P.M."/>
            <person name="Coetzee M.P."/>
            <person name="Wingfield M.J."/>
            <person name="Wingfield B.D."/>
        </authorList>
    </citation>
    <scope>NUCLEOTIDE SEQUENCE [LARGE SCALE GENOMIC DNA]</scope>
    <source>
        <strain evidence="2 3">CBS 114723</strain>
    </source>
</reference>
<feature type="region of interest" description="Disordered" evidence="1">
    <location>
        <begin position="68"/>
        <end position="94"/>
    </location>
</feature>
<accession>A0A2C5X1R0</accession>
<evidence type="ECO:0000313" key="2">
    <source>
        <dbReference type="EMBL" id="PHH54979.1"/>
    </source>
</evidence>
<sequence>MIGSRFIPARLSDEKPKVIAQSSRSYAPGPNCANTASPASTKATGTHHAARWSTSVCPSASYAEARIRQTQKTASCERSPRRRRDAQSGSHNRS</sequence>